<evidence type="ECO:0000313" key="3">
    <source>
        <dbReference type="Proteomes" id="UP001596056"/>
    </source>
</evidence>
<feature type="signal peptide" evidence="1">
    <location>
        <begin position="1"/>
        <end position="18"/>
    </location>
</feature>
<sequence>MRALLAPLLLAVATTAQADLSDDLAAHGLRATESALAALPAPTPSDRFALGGVRFLAGLERALQLRYRVGLSDGLATATGLPVLRLPLPENPRPAAFEPPMIADLFAGIGTDMAGAIDALAPIADTDEVAVAIDTADLWFDIDADGARSPGEGLPDLLGWVLTGGFGEATLPATTIRFDTADAAWLSAYAHLLSAVSEAILSLDPTAAIARVQAARAAMDALGRPKGQGWEAMGGEWADLAALWIGTIEGQPDPARTRSLRQHLLATVADNRRFWTLVARETDDDREWIPNKAQTSATGLPFPPGTGPRWLAVLSDAERVLNGDLLIPFWRVGPGAGLDLAALLDDPPNLDLAGLIQGATLVPYLREGPVATGDSLRLFDALLMGDSPLYAVVLN</sequence>
<gene>
    <name evidence="2" type="ORF">ACFPOC_06375</name>
</gene>
<keyword evidence="1" id="KW-0732">Signal</keyword>
<evidence type="ECO:0000256" key="1">
    <source>
        <dbReference type="SAM" id="SignalP"/>
    </source>
</evidence>
<evidence type="ECO:0000313" key="2">
    <source>
        <dbReference type="EMBL" id="MFC5566046.1"/>
    </source>
</evidence>
<accession>A0ABW0SB37</accession>
<dbReference type="EMBL" id="JBHSNA010000004">
    <property type="protein sequence ID" value="MFC5566046.1"/>
    <property type="molecule type" value="Genomic_DNA"/>
</dbReference>
<dbReference type="Proteomes" id="UP001596056">
    <property type="component" value="Unassembled WGS sequence"/>
</dbReference>
<protein>
    <submittedName>
        <fullName evidence="2">Uncharacterized protein</fullName>
    </submittedName>
</protein>
<organism evidence="2 3">
    <name type="scientific">Rubellimicrobium aerolatum</name>
    <dbReference type="NCBI Taxonomy" id="490979"/>
    <lineage>
        <taxon>Bacteria</taxon>
        <taxon>Pseudomonadati</taxon>
        <taxon>Pseudomonadota</taxon>
        <taxon>Alphaproteobacteria</taxon>
        <taxon>Rhodobacterales</taxon>
        <taxon>Roseobacteraceae</taxon>
        <taxon>Rubellimicrobium</taxon>
    </lineage>
</organism>
<proteinExistence type="predicted"/>
<reference evidence="3" key="1">
    <citation type="journal article" date="2019" name="Int. J. Syst. Evol. Microbiol.">
        <title>The Global Catalogue of Microorganisms (GCM) 10K type strain sequencing project: providing services to taxonomists for standard genome sequencing and annotation.</title>
        <authorList>
            <consortium name="The Broad Institute Genomics Platform"/>
            <consortium name="The Broad Institute Genome Sequencing Center for Infectious Disease"/>
            <person name="Wu L."/>
            <person name="Ma J."/>
        </authorList>
    </citation>
    <scope>NUCLEOTIDE SEQUENCE [LARGE SCALE GENOMIC DNA]</scope>
    <source>
        <strain evidence="3">KACC 11588</strain>
    </source>
</reference>
<keyword evidence="3" id="KW-1185">Reference proteome</keyword>
<comment type="caution">
    <text evidence="2">The sequence shown here is derived from an EMBL/GenBank/DDBJ whole genome shotgun (WGS) entry which is preliminary data.</text>
</comment>
<dbReference type="RefSeq" id="WP_209838858.1">
    <property type="nucleotide sequence ID" value="NZ_JAGGJP010000004.1"/>
</dbReference>
<feature type="chain" id="PRO_5045889143" evidence="1">
    <location>
        <begin position="19"/>
        <end position="395"/>
    </location>
</feature>
<name>A0ABW0SB37_9RHOB</name>